<reference evidence="1" key="1">
    <citation type="submission" date="2018-08" db="EMBL/GenBank/DDBJ databases">
        <title>Identification of Burkholderia cepacia strains that express a Burkholderia pseudomallei-like capsular polysaccharide.</title>
        <authorList>
            <person name="Burtnick M.N."/>
            <person name="Vongsouvath M."/>
            <person name="Newton P."/>
            <person name="Wuthiekanun V."/>
            <person name="Limmathurotsakul D."/>
            <person name="Brett P.J."/>
            <person name="Chantratita N."/>
            <person name="Dance D.A."/>
        </authorList>
    </citation>
    <scope>NUCLEOTIDE SEQUENCE</scope>
    <source>
        <strain evidence="1">SBXCC001</strain>
    </source>
</reference>
<organism evidence="1 2">
    <name type="scientific">Burkholderia thailandensis</name>
    <dbReference type="NCBI Taxonomy" id="57975"/>
    <lineage>
        <taxon>Bacteria</taxon>
        <taxon>Pseudomonadati</taxon>
        <taxon>Pseudomonadota</taxon>
        <taxon>Betaproteobacteria</taxon>
        <taxon>Burkholderiales</taxon>
        <taxon>Burkholderiaceae</taxon>
        <taxon>Burkholderia</taxon>
        <taxon>pseudomallei group</taxon>
    </lineage>
</organism>
<dbReference type="Proteomes" id="UP001272137">
    <property type="component" value="Unassembled WGS sequence"/>
</dbReference>
<comment type="caution">
    <text evidence="1">The sequence shown here is derived from an EMBL/GenBank/DDBJ whole genome shotgun (WGS) entry which is preliminary data.</text>
</comment>
<dbReference type="EMBL" id="QXCT01000001">
    <property type="protein sequence ID" value="MDW9251820.1"/>
    <property type="molecule type" value="Genomic_DNA"/>
</dbReference>
<evidence type="ECO:0000313" key="2">
    <source>
        <dbReference type="Proteomes" id="UP001272137"/>
    </source>
</evidence>
<sequence length="57" mass="6242">MAVNKKLRCGASGTAFIAPMTHRTMCDAAAARRPCGRGQARPARQCRFERIAVPRNI</sequence>
<name>A0AAW9CME0_BURTH</name>
<evidence type="ECO:0000313" key="1">
    <source>
        <dbReference type="EMBL" id="MDW9251820.1"/>
    </source>
</evidence>
<protein>
    <submittedName>
        <fullName evidence="1">Uncharacterized protein</fullName>
    </submittedName>
</protein>
<proteinExistence type="predicted"/>
<gene>
    <name evidence="1" type="ORF">C7S16_7278</name>
</gene>
<dbReference type="AlphaFoldDB" id="A0AAW9CME0"/>
<accession>A0AAW9CME0</accession>